<evidence type="ECO:0000256" key="1">
    <source>
        <dbReference type="SAM" id="Phobius"/>
    </source>
</evidence>
<evidence type="ECO:0000313" key="2">
    <source>
        <dbReference type="EMBL" id="KZN62904.1"/>
    </source>
</evidence>
<dbReference type="AlphaFoldDB" id="A0A167KJP4"/>
<keyword evidence="1" id="KW-1133">Transmembrane helix</keyword>
<dbReference type="Proteomes" id="UP000076661">
    <property type="component" value="Unassembled WGS sequence"/>
</dbReference>
<dbReference type="EMBL" id="AUXX01000036">
    <property type="protein sequence ID" value="KZN62904.1"/>
    <property type="molecule type" value="Genomic_DNA"/>
</dbReference>
<dbReference type="PATRIC" id="fig|1365257.3.peg.3822"/>
<evidence type="ECO:0000313" key="3">
    <source>
        <dbReference type="Proteomes" id="UP000076661"/>
    </source>
</evidence>
<accession>A0A167KJP4</accession>
<protein>
    <submittedName>
        <fullName evidence="2">Uncharacterized protein</fullName>
    </submittedName>
</protein>
<keyword evidence="1" id="KW-0812">Transmembrane</keyword>
<feature type="transmembrane region" description="Helical" evidence="1">
    <location>
        <begin position="71"/>
        <end position="92"/>
    </location>
</feature>
<reference evidence="2 3" key="1">
    <citation type="submission" date="2013-07" db="EMBL/GenBank/DDBJ databases">
        <title>Comparative Genomic and Metabolomic Analysis of Twelve Strains of Pseudoalteromonas luteoviolacea.</title>
        <authorList>
            <person name="Vynne N.G."/>
            <person name="Mansson M."/>
            <person name="Gram L."/>
        </authorList>
    </citation>
    <scope>NUCLEOTIDE SEQUENCE [LARGE SCALE GENOMIC DNA]</scope>
    <source>
        <strain evidence="2 3">S4060-1</strain>
    </source>
</reference>
<feature type="transmembrane region" description="Helical" evidence="1">
    <location>
        <begin position="7"/>
        <end position="30"/>
    </location>
</feature>
<organism evidence="2 3">
    <name type="scientific">Pseudoalteromonas luteoviolacea S4060-1</name>
    <dbReference type="NCBI Taxonomy" id="1365257"/>
    <lineage>
        <taxon>Bacteria</taxon>
        <taxon>Pseudomonadati</taxon>
        <taxon>Pseudomonadota</taxon>
        <taxon>Gammaproteobacteria</taxon>
        <taxon>Alteromonadales</taxon>
        <taxon>Pseudoalteromonadaceae</taxon>
        <taxon>Pseudoalteromonas</taxon>
    </lineage>
</organism>
<feature type="transmembrane region" description="Helical" evidence="1">
    <location>
        <begin position="98"/>
        <end position="117"/>
    </location>
</feature>
<comment type="caution">
    <text evidence="2">The sequence shown here is derived from an EMBL/GenBank/DDBJ whole genome shotgun (WGS) entry which is preliminary data.</text>
</comment>
<dbReference type="RefSeq" id="WP_063382199.1">
    <property type="nucleotide sequence ID" value="NZ_AUXX01000036.1"/>
</dbReference>
<proteinExistence type="predicted"/>
<sequence length="124" mass="13313">MKNVATAIGVSFLSPVIIGTMLGTYFFIGYGEVELFWQLFTTAIANAHIVGISMAVCVLPTYHLLYKRDKVSYSAVMTAAMLGGAALTYVFSVDGGPILIANSVMCSLAAALFLYSLRRRNVAC</sequence>
<keyword evidence="1" id="KW-0472">Membrane</keyword>
<name>A0A167KJP4_9GAMM</name>
<feature type="transmembrane region" description="Helical" evidence="1">
    <location>
        <begin position="36"/>
        <end position="59"/>
    </location>
</feature>
<gene>
    <name evidence="2" type="ORF">N478_24530</name>
</gene>